<evidence type="ECO:0000313" key="5">
    <source>
        <dbReference type="Proteomes" id="UP000004690"/>
    </source>
</evidence>
<protein>
    <recommendedName>
        <fullName evidence="3">Putative auto-transporter adhesin head GIN domain-containing protein</fullName>
    </recommendedName>
</protein>
<dbReference type="Pfam" id="PF10988">
    <property type="entry name" value="DUF2807"/>
    <property type="match status" value="1"/>
</dbReference>
<keyword evidence="2" id="KW-0732">Signal</keyword>
<dbReference type="HOGENOM" id="CLU_072746_4_1_10"/>
<dbReference type="Gene3D" id="2.160.20.120">
    <property type="match status" value="1"/>
</dbReference>
<organism evidence="4 5">
    <name type="scientific">Galbibacter orientalis DSM 19592</name>
    <dbReference type="NCBI Taxonomy" id="926559"/>
    <lineage>
        <taxon>Bacteria</taxon>
        <taxon>Pseudomonadati</taxon>
        <taxon>Bacteroidota</taxon>
        <taxon>Flavobacteriia</taxon>
        <taxon>Flavobacteriales</taxon>
        <taxon>Flavobacteriaceae</taxon>
        <taxon>Galbibacter</taxon>
    </lineage>
</organism>
<gene>
    <name evidence="4" type="ORF">JoomaDRAFT_3207</name>
</gene>
<feature type="domain" description="Putative auto-transporter adhesin head GIN" evidence="3">
    <location>
        <begin position="45"/>
        <end position="224"/>
    </location>
</feature>
<dbReference type="Proteomes" id="UP000004690">
    <property type="component" value="Unassembled WGS sequence"/>
</dbReference>
<name>I3C961_9FLAO</name>
<feature type="signal peptide" evidence="2">
    <location>
        <begin position="1"/>
        <end position="21"/>
    </location>
</feature>
<evidence type="ECO:0000256" key="2">
    <source>
        <dbReference type="SAM" id="SignalP"/>
    </source>
</evidence>
<evidence type="ECO:0000259" key="3">
    <source>
        <dbReference type="Pfam" id="PF10988"/>
    </source>
</evidence>
<dbReference type="eggNOG" id="COG3595">
    <property type="taxonomic scope" value="Bacteria"/>
</dbReference>
<dbReference type="InterPro" id="IPR021255">
    <property type="entry name" value="DUF2807"/>
</dbReference>
<sequence length="233" mass="24743">MNTLIKVIVALVISIFFTSCNFNFQNGVTGNGNVISQDREVNQTFETIKATEGIDVFVAQGAKTSIKVEADENVIDLIETKVNNGKLLIECREQIGRVSAKKVYVTLPNISNLETTSGANLNSMGTLNANNITLEASSGSDLIVELQADEVTTNASSGADIELYGVTNILIARASSGSDIKAERLKAHTVEAHASSGADIDVNASEEIAIHKSSGGDVGYKGNPKRVEKVKID</sequence>
<evidence type="ECO:0000313" key="4">
    <source>
        <dbReference type="EMBL" id="EIJ40154.1"/>
    </source>
</evidence>
<reference evidence="4 5" key="1">
    <citation type="submission" date="2012-02" db="EMBL/GenBank/DDBJ databases">
        <title>Improved High-Quality Draft genome of Joostella marina DSM 19592.</title>
        <authorList>
            <consortium name="US DOE Joint Genome Institute (JGI-PGF)"/>
            <person name="Lucas S."/>
            <person name="Copeland A."/>
            <person name="Lapidus A."/>
            <person name="Bruce D."/>
            <person name="Goodwin L."/>
            <person name="Pitluck S."/>
            <person name="Peters L."/>
            <person name="Chertkov O."/>
            <person name="Ovchinnikova G."/>
            <person name="Kyrpides N."/>
            <person name="Mavromatis K."/>
            <person name="Detter J.C."/>
            <person name="Han C."/>
            <person name="Land M."/>
            <person name="Hauser L."/>
            <person name="Markowitz V."/>
            <person name="Cheng J.-F."/>
            <person name="Hugenholtz P."/>
            <person name="Woyke T."/>
            <person name="Wu D."/>
            <person name="Tindall B."/>
            <person name="Brambilla E."/>
            <person name="Klenk H.-P."/>
            <person name="Eisen J.A."/>
        </authorList>
    </citation>
    <scope>NUCLEOTIDE SEQUENCE [LARGE SCALE GENOMIC DNA]</scope>
    <source>
        <strain evidence="4 5">DSM 19592</strain>
    </source>
</reference>
<proteinExistence type="predicted"/>
<accession>I3C961</accession>
<dbReference type="OrthoDB" id="942536at2"/>
<dbReference type="AlphaFoldDB" id="I3C961"/>
<evidence type="ECO:0000256" key="1">
    <source>
        <dbReference type="SAM" id="MobiDB-lite"/>
    </source>
</evidence>
<dbReference type="EMBL" id="JH651379">
    <property type="protein sequence ID" value="EIJ40154.1"/>
    <property type="molecule type" value="Genomic_DNA"/>
</dbReference>
<dbReference type="RefSeq" id="WP_008614153.1">
    <property type="nucleotide sequence ID" value="NZ_JH651379.1"/>
</dbReference>
<dbReference type="STRING" id="926559.JoomaDRAFT_3207"/>
<feature type="region of interest" description="Disordered" evidence="1">
    <location>
        <begin position="213"/>
        <end position="233"/>
    </location>
</feature>
<feature type="chain" id="PRO_5003668647" description="Putative auto-transporter adhesin head GIN domain-containing protein" evidence="2">
    <location>
        <begin position="22"/>
        <end position="233"/>
    </location>
</feature>
<dbReference type="PROSITE" id="PS51257">
    <property type="entry name" value="PROKAR_LIPOPROTEIN"/>
    <property type="match status" value="1"/>
</dbReference>
<keyword evidence="5" id="KW-1185">Reference proteome</keyword>